<dbReference type="PANTHER" id="PTHR23505:SF9">
    <property type="entry name" value="PROTEIN, PUTATIVE-RELATED"/>
    <property type="match status" value="1"/>
</dbReference>
<name>A0AAV9Y1Z8_9CRYT</name>
<feature type="transmembrane region" description="Helical" evidence="8">
    <location>
        <begin position="40"/>
        <end position="59"/>
    </location>
</feature>
<feature type="transmembrane region" description="Helical" evidence="8">
    <location>
        <begin position="432"/>
        <end position="453"/>
    </location>
</feature>
<feature type="transmembrane region" description="Helical" evidence="8">
    <location>
        <begin position="603"/>
        <end position="624"/>
    </location>
</feature>
<dbReference type="AlphaFoldDB" id="A0AAV9Y1Z8"/>
<feature type="transmembrane region" description="Helical" evidence="8">
    <location>
        <begin position="110"/>
        <end position="128"/>
    </location>
</feature>
<sequence>MQSIKDDSKYEFDKGGGVPSCEFNIKGNCRRRKRYEKHPHAIRLVFAWLLIAQILRNYDTGAMPVLLGMITEEFGLDEMKLGILGALPYLSAMATALIMNNPLQKYSQKWIIVVSLFFLSLSLSLLLTSTSSTLLYVSRIMMGSMQAPLSIYIPVWVDEFTPPNRLTAWMGASQVTMVIGVAIGYLITGFSMEHHKNGWRFSLLLPCVMLFLMSIFLVFTKSEYFNVSYLNSETFDLELEMNNEGSTNNDKSSLTINISGGNSDSKSRNRNSFPSSCSTELIETPDSSVVITKKQGLVGCLQNSAKGGNIAFNLPSIRFDTRLSSKSTDSKGNKLNAQDEDKSPKNNVDERVDSNSNEIDSVENTATISSSASLFGTANNLTICIPRSQSQSEVNKDSINLEIEESKNDSKVSIFRGFAVVESCKGLIKNSIYILSVVLLSVIYYAVTSVQYWTTRYLQQVYSTSDGIIFMSFSATAVIAPSTGIILSGLLIDYIGGYKTKQGLFFTMLFCTASSTLATFSGILALIVDNFIVTIVGIWGLLFFGSFLVPPITGISVGVVQPNMRQFAATVTMVTYHIFGFALGSLLPGAILQITGITRPGMAIIYAFPGVGVVANLIACIVAYNKYKNSTVSDIEC</sequence>
<comment type="caution">
    <text evidence="10">The sequence shown here is derived from an EMBL/GenBank/DDBJ whole genome shotgun (WGS) entry which is preliminary data.</text>
</comment>
<dbReference type="Gene3D" id="1.20.1250.20">
    <property type="entry name" value="MFS general substrate transporter like domains"/>
    <property type="match status" value="2"/>
</dbReference>
<feature type="transmembrane region" description="Helical" evidence="8">
    <location>
        <begin position="167"/>
        <end position="187"/>
    </location>
</feature>
<gene>
    <name evidence="10" type="ORF">RS030_152403</name>
</gene>
<dbReference type="PROSITE" id="PS50850">
    <property type="entry name" value="MFS"/>
    <property type="match status" value="1"/>
</dbReference>
<feature type="transmembrane region" description="Helical" evidence="8">
    <location>
        <begin position="567"/>
        <end position="591"/>
    </location>
</feature>
<dbReference type="GO" id="GO:0022857">
    <property type="term" value="F:transmembrane transporter activity"/>
    <property type="evidence" value="ECO:0007669"/>
    <property type="project" value="InterPro"/>
</dbReference>
<reference evidence="10 11" key="1">
    <citation type="submission" date="2023-10" db="EMBL/GenBank/DDBJ databases">
        <title>Comparative genomics analysis reveals potential genetic determinants of host preference in Cryptosporidium xiaoi.</title>
        <authorList>
            <person name="Xiao L."/>
            <person name="Li J."/>
        </authorList>
    </citation>
    <scope>NUCLEOTIDE SEQUENCE [LARGE SCALE GENOMIC DNA]</scope>
    <source>
        <strain evidence="10 11">52996</strain>
    </source>
</reference>
<feature type="transmembrane region" description="Helical" evidence="8">
    <location>
        <begin position="534"/>
        <end position="560"/>
    </location>
</feature>
<evidence type="ECO:0000313" key="10">
    <source>
        <dbReference type="EMBL" id="KAK6590470.1"/>
    </source>
</evidence>
<accession>A0AAV9Y1Z8</accession>
<keyword evidence="5 8" id="KW-0472">Membrane</keyword>
<evidence type="ECO:0000256" key="8">
    <source>
        <dbReference type="SAM" id="Phobius"/>
    </source>
</evidence>
<dbReference type="Pfam" id="PF07690">
    <property type="entry name" value="MFS_1"/>
    <property type="match status" value="1"/>
</dbReference>
<evidence type="ECO:0000256" key="6">
    <source>
        <dbReference type="ARBA" id="ARBA00024338"/>
    </source>
</evidence>
<dbReference type="Proteomes" id="UP001311799">
    <property type="component" value="Unassembled WGS sequence"/>
</dbReference>
<protein>
    <submittedName>
        <fullName evidence="10">Major facilitator superfamily transporter</fullName>
    </submittedName>
</protein>
<evidence type="ECO:0000256" key="5">
    <source>
        <dbReference type="ARBA" id="ARBA00023136"/>
    </source>
</evidence>
<evidence type="ECO:0000256" key="3">
    <source>
        <dbReference type="ARBA" id="ARBA00022692"/>
    </source>
</evidence>
<dbReference type="InterPro" id="IPR011701">
    <property type="entry name" value="MFS"/>
</dbReference>
<feature type="region of interest" description="Disordered" evidence="7">
    <location>
        <begin position="323"/>
        <end position="356"/>
    </location>
</feature>
<dbReference type="InterPro" id="IPR036259">
    <property type="entry name" value="MFS_trans_sf"/>
</dbReference>
<feature type="transmembrane region" description="Helical" evidence="8">
    <location>
        <begin position="199"/>
        <end position="219"/>
    </location>
</feature>
<dbReference type="InterPro" id="IPR044770">
    <property type="entry name" value="MFS_spinster-like"/>
</dbReference>
<feature type="transmembrane region" description="Helical" evidence="8">
    <location>
        <begin position="504"/>
        <end position="528"/>
    </location>
</feature>
<feature type="transmembrane region" description="Helical" evidence="8">
    <location>
        <begin position="468"/>
        <end position="492"/>
    </location>
</feature>
<dbReference type="InterPro" id="IPR020846">
    <property type="entry name" value="MFS_dom"/>
</dbReference>
<evidence type="ECO:0000313" key="11">
    <source>
        <dbReference type="Proteomes" id="UP001311799"/>
    </source>
</evidence>
<keyword evidence="4 8" id="KW-1133">Transmembrane helix</keyword>
<keyword evidence="11" id="KW-1185">Reference proteome</keyword>
<feature type="transmembrane region" description="Helical" evidence="8">
    <location>
        <begin position="79"/>
        <end position="98"/>
    </location>
</feature>
<feature type="transmembrane region" description="Helical" evidence="8">
    <location>
        <begin position="134"/>
        <end position="155"/>
    </location>
</feature>
<evidence type="ECO:0000256" key="4">
    <source>
        <dbReference type="ARBA" id="ARBA00022989"/>
    </source>
</evidence>
<organism evidence="10 11">
    <name type="scientific">Cryptosporidium xiaoi</name>
    <dbReference type="NCBI Taxonomy" id="659607"/>
    <lineage>
        <taxon>Eukaryota</taxon>
        <taxon>Sar</taxon>
        <taxon>Alveolata</taxon>
        <taxon>Apicomplexa</taxon>
        <taxon>Conoidasida</taxon>
        <taxon>Coccidia</taxon>
        <taxon>Eucoccidiorida</taxon>
        <taxon>Eimeriorina</taxon>
        <taxon>Cryptosporidiidae</taxon>
        <taxon>Cryptosporidium</taxon>
    </lineage>
</organism>
<comment type="similarity">
    <text evidence="6">Belongs to the major facilitator superfamily. Spinster (TC 2.A.1.49) family.</text>
</comment>
<comment type="subcellular location">
    <subcellularLocation>
        <location evidence="1">Membrane</location>
        <topology evidence="1">Multi-pass membrane protein</topology>
    </subcellularLocation>
</comment>
<evidence type="ECO:0000259" key="9">
    <source>
        <dbReference type="PROSITE" id="PS50850"/>
    </source>
</evidence>
<evidence type="ECO:0000256" key="2">
    <source>
        <dbReference type="ARBA" id="ARBA00022448"/>
    </source>
</evidence>
<proteinExistence type="inferred from homology"/>
<feature type="region of interest" description="Disordered" evidence="7">
    <location>
        <begin position="245"/>
        <end position="280"/>
    </location>
</feature>
<keyword evidence="3 8" id="KW-0812">Transmembrane</keyword>
<feature type="domain" description="Major facilitator superfamily (MFS) profile" evidence="9">
    <location>
        <begin position="45"/>
        <end position="627"/>
    </location>
</feature>
<evidence type="ECO:0000256" key="1">
    <source>
        <dbReference type="ARBA" id="ARBA00004141"/>
    </source>
</evidence>
<dbReference type="PANTHER" id="PTHR23505">
    <property type="entry name" value="SPINSTER"/>
    <property type="match status" value="1"/>
</dbReference>
<feature type="compositionally biased region" description="Basic and acidic residues" evidence="7">
    <location>
        <begin position="323"/>
        <end position="353"/>
    </location>
</feature>
<dbReference type="GO" id="GO:0016020">
    <property type="term" value="C:membrane"/>
    <property type="evidence" value="ECO:0007669"/>
    <property type="project" value="UniProtKB-SubCell"/>
</dbReference>
<dbReference type="EMBL" id="JAWDEY010000006">
    <property type="protein sequence ID" value="KAK6590470.1"/>
    <property type="molecule type" value="Genomic_DNA"/>
</dbReference>
<evidence type="ECO:0000256" key="7">
    <source>
        <dbReference type="SAM" id="MobiDB-lite"/>
    </source>
</evidence>
<dbReference type="CDD" id="cd06174">
    <property type="entry name" value="MFS"/>
    <property type="match status" value="1"/>
</dbReference>
<dbReference type="SUPFAM" id="SSF103473">
    <property type="entry name" value="MFS general substrate transporter"/>
    <property type="match status" value="1"/>
</dbReference>
<keyword evidence="2" id="KW-0813">Transport</keyword>